<feature type="domain" description="Secretion system C-terminal sorting" evidence="1">
    <location>
        <begin position="878"/>
        <end position="954"/>
    </location>
</feature>
<proteinExistence type="predicted"/>
<keyword evidence="3" id="KW-1185">Reference proteome</keyword>
<dbReference type="PANTHER" id="PTHR42754:SF1">
    <property type="entry name" value="LIPOPROTEIN"/>
    <property type="match status" value="1"/>
</dbReference>
<dbReference type="SUPFAM" id="SSF50998">
    <property type="entry name" value="Quinoprotein alcohol dehydrogenase-like"/>
    <property type="match status" value="1"/>
</dbReference>
<dbReference type="EMBL" id="CP055156">
    <property type="protein sequence ID" value="QNF33061.1"/>
    <property type="molecule type" value="Genomic_DNA"/>
</dbReference>
<dbReference type="PANTHER" id="PTHR42754">
    <property type="entry name" value="ENDOGLUCANASE"/>
    <property type="match status" value="1"/>
</dbReference>
<organism evidence="2 3">
    <name type="scientific">Adhaeribacter swui</name>
    <dbReference type="NCBI Taxonomy" id="2086471"/>
    <lineage>
        <taxon>Bacteria</taxon>
        <taxon>Pseudomonadati</taxon>
        <taxon>Bacteroidota</taxon>
        <taxon>Cytophagia</taxon>
        <taxon>Cytophagales</taxon>
        <taxon>Hymenobacteraceae</taxon>
        <taxon>Adhaeribacter</taxon>
    </lineage>
</organism>
<sequence>MSSICSTVIAQTLEWQQSISAQYAGPQPIIATPDGGYLIASPGVRVIRFTKISKDGKSLWQKTVASSNGAMTTLIATHDNGYLIGGNFNNNYWVLKINQNWAKVWEKTFGGDSTETLSSLIADENGNFLLGGTSYSGKSGDKTQPRKGYSDYWIVKINKNGQKLWDNSFGGVIRPALTYYYGPDGEPQADTITTGHSYFKTMLATPDGNYVLGGSTNSFAGNDNTSSNPITEEYPTWSSWDNWIIKIDPAGRKIWDKAYGTGSYVPAFATMILTPDKGLLLGATEYYDNNNSEFGSYYAVSKISNTGDFLWRNSYGSPVGFNKELTTLLNTPDGGYLIGGQSSDDGSEWGDKSEPSRGLDDYWVIKVTSQGNRVWDKTIGGDGHDNLTTLFTTPNNGYLLAGLSFSEISGDKTVDLKDTTDFWLVKIKENNPLTTTWDLRYGAPGNENLTTLIETPDGGFLAGGYTNSDVSGDKAQLSQGKNDYWVVKSDKYNRKIWEYRYGGTQDDYLNRILRTKDGGYLLAGSSRSGIGGDKTQASRGDRDYWIVKINNAGEKQWDKRFGGSGYDELKKVIQLTTGEFILAGYSNSPASGDKSQGSQGGTDFWLVKVSATGTKIWDKRYGGNLNETLTGIVETADKGYLLGGSSVSGKSGDKSQVSQGGSDFWLIRVDKNGEKIWDKTYGGGGQDEAYALGRNGKEFFISGQSDSPAGGDKTRGTQGGLDFWFLKLTSTGEKVWDKRFGGSQNDELRASIQTQDGGYLLAGKSFSGKSGNKTQESRGDSDYWIVKTDKDGMYQWDKRFGGSGAEELRVVTQTPDGGLLLGGKSDSGVSGDRTQFSQGGMDYWLVKVALEAKAIVATRKSDLSEKTSTQTEQIILKISPNPVFNKTMVSFALPQTQMAAVKVYNSQGHEVAILFQQEVKANKNYQVEWQTSNNTSGIYILQLQTPVKHLQQKLLLIK</sequence>
<evidence type="ECO:0000313" key="3">
    <source>
        <dbReference type="Proteomes" id="UP000515237"/>
    </source>
</evidence>
<dbReference type="Proteomes" id="UP000515237">
    <property type="component" value="Chromosome"/>
</dbReference>
<accession>A0A7G7G7C7</accession>
<dbReference type="AlphaFoldDB" id="A0A7G7G7C7"/>
<dbReference type="KEGG" id="aswu:HUW51_10065"/>
<dbReference type="RefSeq" id="WP_185273901.1">
    <property type="nucleotide sequence ID" value="NZ_CP055156.1"/>
</dbReference>
<evidence type="ECO:0000313" key="2">
    <source>
        <dbReference type="EMBL" id="QNF33061.1"/>
    </source>
</evidence>
<dbReference type="Pfam" id="PF18962">
    <property type="entry name" value="Por_Secre_tail"/>
    <property type="match status" value="1"/>
</dbReference>
<dbReference type="InterPro" id="IPR011047">
    <property type="entry name" value="Quinoprotein_ADH-like_sf"/>
</dbReference>
<dbReference type="NCBIfam" id="TIGR04183">
    <property type="entry name" value="Por_Secre_tail"/>
    <property type="match status" value="1"/>
</dbReference>
<evidence type="ECO:0000259" key="1">
    <source>
        <dbReference type="Pfam" id="PF18962"/>
    </source>
</evidence>
<name>A0A7G7G7C7_9BACT</name>
<protein>
    <submittedName>
        <fullName evidence="2">T9SS type A sorting domain-containing protein</fullName>
    </submittedName>
</protein>
<gene>
    <name evidence="2" type="ORF">HUW51_10065</name>
</gene>
<dbReference type="InterPro" id="IPR026444">
    <property type="entry name" value="Secre_tail"/>
</dbReference>
<reference evidence="2 3" key="1">
    <citation type="journal article" date="2018" name="Int. J. Syst. Evol. Microbiol.">
        <title>Adhaeribacter swui sp. nov., isolated from wet mud.</title>
        <authorList>
            <person name="Kim D.U."/>
            <person name="Kim K.W."/>
            <person name="Kang M.S."/>
            <person name="Kim J.Y."/>
            <person name="Jang J.H."/>
            <person name="Kim M.K."/>
        </authorList>
    </citation>
    <scope>NUCLEOTIDE SEQUENCE [LARGE SCALE GENOMIC DNA]</scope>
    <source>
        <strain evidence="2 3">KCTC 52873</strain>
    </source>
</reference>